<dbReference type="RefSeq" id="WP_080321286.1">
    <property type="nucleotide sequence ID" value="NZ_CP078110.1"/>
</dbReference>
<organism evidence="1 2">
    <name type="scientific">Cronobacter sakazakii</name>
    <name type="common">Enterobacter sakazakii</name>
    <dbReference type="NCBI Taxonomy" id="28141"/>
    <lineage>
        <taxon>Bacteria</taxon>
        <taxon>Pseudomonadati</taxon>
        <taxon>Pseudomonadota</taxon>
        <taxon>Gammaproteobacteria</taxon>
        <taxon>Enterobacterales</taxon>
        <taxon>Enterobacteriaceae</taxon>
        <taxon>Cronobacter</taxon>
    </lineage>
</organism>
<dbReference type="EMBL" id="NCTU01000005">
    <property type="protein sequence ID" value="PUW04182.1"/>
    <property type="molecule type" value="Genomic_DNA"/>
</dbReference>
<dbReference type="NCBIfam" id="NF007247">
    <property type="entry name" value="PRK09693.1"/>
    <property type="match status" value="1"/>
</dbReference>
<proteinExistence type="predicted"/>
<protein>
    <submittedName>
        <fullName evidence="1">Type I-E CRISPR-associated protein Cse1/CasA</fullName>
    </submittedName>
</protein>
<name>A0AA45BZR2_CROSK</name>
<comment type="caution">
    <text evidence="1">The sequence shown here is derived from an EMBL/GenBank/DDBJ whole genome shotgun (WGS) entry which is preliminary data.</text>
</comment>
<gene>
    <name evidence="1" type="ORF">B7T07_09875</name>
</gene>
<reference evidence="1 2" key="1">
    <citation type="submission" date="2017-04" db="EMBL/GenBank/DDBJ databases">
        <title>Cronobacter sakazakii, ST83 Lineage Isolates.</title>
        <authorList>
            <person name="Chase H."/>
            <person name="Tall B."/>
            <person name="Gopinath G."/>
            <person name="Lehner A."/>
        </authorList>
    </citation>
    <scope>NUCLEOTIDE SEQUENCE [LARGE SCALE GENOMIC DNA]</scope>
    <source>
        <strain evidence="1 2">MOD1_Comp15</strain>
    </source>
</reference>
<dbReference type="InterPro" id="IPR013381">
    <property type="entry name" value="CRISPR-assoc_prot_Cse1"/>
</dbReference>
<accession>A0AA45BZR2</accession>
<dbReference type="NCBIfam" id="TIGR02547">
    <property type="entry name" value="casA_cse1"/>
    <property type="match status" value="1"/>
</dbReference>
<dbReference type="Pfam" id="PF09481">
    <property type="entry name" value="CRISPR_Cse1"/>
    <property type="match status" value="1"/>
</dbReference>
<dbReference type="Proteomes" id="UP000244856">
    <property type="component" value="Unassembled WGS sequence"/>
</dbReference>
<dbReference type="AlphaFoldDB" id="A0AA45BZR2"/>
<evidence type="ECO:0000313" key="1">
    <source>
        <dbReference type="EMBL" id="PUW04182.1"/>
    </source>
</evidence>
<evidence type="ECO:0000313" key="2">
    <source>
        <dbReference type="Proteomes" id="UP000244856"/>
    </source>
</evidence>
<sequence>MFLLTDEWIPVRPLNGGKPQIISLKNLLCEGKQWTLSLPRDDMELAALQLLICLVQVIFLPENEEALHKRLSEDLSESEYDNAVTPWKERFQLDHHEYPFMQTKGVKAKDFTAMDKLLTGVTGATNCVFVNEPGQGEALCPGCTAIALFNQANNAPSFGGGFKAGLRGGSPVTTLVQAIDLRTTVWLNVLTRPNLEKLFGQPVDITQLPVWFTPIKSGEEISAAQIGLIRGLFWQPAHIELSAPVEGGKCSACGHSASRLYNGFLKEKFNFTVKGLWPHPHSPRLLQTKKGVAEEKFLAFTTAAPAWSSLSSILISKQLNDVKKDKERCRRATVIEQYADYFIGHRLELTVGGYRISKASILERRHEVLHLNNGWAENLDVIESIVSVGQQYHSAIFKVMKIFCEGIKDIKGAGIPVYEIAERQYYRRSDDIIITTLASIDFSEPLSSINNLHVRLKTICHDLFSEFTEPYLHHPKLVRITAIARRNLANSLAELLPQGGSRDVA</sequence>